<feature type="region of interest" description="Disordered" evidence="1">
    <location>
        <begin position="278"/>
        <end position="346"/>
    </location>
</feature>
<dbReference type="PANTHER" id="PTHR45023:SF13">
    <property type="entry name" value="PUTATIVE-RELATED"/>
    <property type="match status" value="1"/>
</dbReference>
<accession>A0AAP0HEM4</accession>
<feature type="compositionally biased region" description="Polar residues" evidence="1">
    <location>
        <begin position="293"/>
        <end position="310"/>
    </location>
</feature>
<name>A0AAP0HEM4_9ASTR</name>
<dbReference type="InterPro" id="IPR001005">
    <property type="entry name" value="SANT/Myb"/>
</dbReference>
<feature type="compositionally biased region" description="Low complexity" evidence="1">
    <location>
        <begin position="79"/>
        <end position="88"/>
    </location>
</feature>
<feature type="compositionally biased region" description="Basic and acidic residues" evidence="1">
    <location>
        <begin position="94"/>
        <end position="103"/>
    </location>
</feature>
<gene>
    <name evidence="3" type="ORF">SSX86_001548</name>
</gene>
<feature type="compositionally biased region" description="Pro residues" evidence="1">
    <location>
        <begin position="34"/>
        <end position="52"/>
    </location>
</feature>
<keyword evidence="4" id="KW-1185">Reference proteome</keyword>
<evidence type="ECO:0000259" key="2">
    <source>
        <dbReference type="PROSITE" id="PS50090"/>
    </source>
</evidence>
<evidence type="ECO:0000313" key="4">
    <source>
        <dbReference type="Proteomes" id="UP001408789"/>
    </source>
</evidence>
<proteinExistence type="predicted"/>
<comment type="caution">
    <text evidence="3">The sequence shown here is derived from an EMBL/GenBank/DDBJ whole genome shotgun (WGS) entry which is preliminary data.</text>
</comment>
<feature type="region of interest" description="Disordered" evidence="1">
    <location>
        <begin position="1"/>
        <end position="159"/>
    </location>
</feature>
<reference evidence="3 4" key="1">
    <citation type="submission" date="2024-04" db="EMBL/GenBank/DDBJ databases">
        <title>The reference genome of an endangered Asteraceae, Deinandra increscens subsp. villosa, native to the Central Coast of California.</title>
        <authorList>
            <person name="Guilliams M."/>
            <person name="Hasenstab-Lehman K."/>
            <person name="Meyer R."/>
            <person name="Mcevoy S."/>
        </authorList>
    </citation>
    <scope>NUCLEOTIDE SEQUENCE [LARGE SCALE GENOMIC DNA]</scope>
    <source>
        <tissue evidence="3">Leaf</tissue>
    </source>
</reference>
<dbReference type="Proteomes" id="UP001408789">
    <property type="component" value="Unassembled WGS sequence"/>
</dbReference>
<dbReference type="PANTHER" id="PTHR45023">
    <property type="match status" value="1"/>
</dbReference>
<feature type="region of interest" description="Disordered" evidence="1">
    <location>
        <begin position="363"/>
        <end position="397"/>
    </location>
</feature>
<feature type="compositionally biased region" description="Acidic residues" evidence="1">
    <location>
        <begin position="104"/>
        <end position="143"/>
    </location>
</feature>
<dbReference type="PROSITE" id="PS50090">
    <property type="entry name" value="MYB_LIKE"/>
    <property type="match status" value="1"/>
</dbReference>
<evidence type="ECO:0000313" key="3">
    <source>
        <dbReference type="EMBL" id="KAK9079875.1"/>
    </source>
</evidence>
<dbReference type="EMBL" id="JBCNJP010000003">
    <property type="protein sequence ID" value="KAK9079875.1"/>
    <property type="molecule type" value="Genomic_DNA"/>
</dbReference>
<dbReference type="SUPFAM" id="SSF81995">
    <property type="entry name" value="beta-sandwich domain of Sec23/24"/>
    <property type="match status" value="1"/>
</dbReference>
<dbReference type="AlphaFoldDB" id="A0AAP0HEM4"/>
<feature type="domain" description="Myb-like" evidence="2">
    <location>
        <begin position="149"/>
        <end position="218"/>
    </location>
</feature>
<protein>
    <recommendedName>
        <fullName evidence="2">Myb-like domain-containing protein</fullName>
    </recommendedName>
</protein>
<sequence length="438" mass="50811">MESRKNKSPATGTKKFRPKVRKDKDEPSNIPQTQPHPQPVFYSQPPPPPPSQPGFYQQQSFVDLVQGRYGPQPPFYPPHSSQVQQHQSMYRNTQYREPRRVDVDSESEELDEEIEIEEEEEEGDEDVAEMQEDVAEEEEDEEATQPAKSGKKKRTHWSTEEEVNLAKAYIYVSEDGKVGDQQKHESFWNRILAHFNGLSGRDTGRTIHMVNTKWNNLNKAMTKFNGLHTQNTHARPSGASDKDVFDKTMRDYKRIYEKKGFTHVDAWEVVKDHKKWLSPPQKVGGLEKKRTKISASGEYTTSNEVDSAQLPSRLPDLNENSMPSHQPRRRTGSKKSGESSTKGSANALEVMERFELKWEEEKVDKKSVRHETAQRKREMYEKVGKTMDRQRESMDEDQRARDLELFLKPYEGVPETLLPVLLDEKRQVAARYGWQCNF</sequence>
<evidence type="ECO:0000256" key="1">
    <source>
        <dbReference type="SAM" id="MobiDB-lite"/>
    </source>
</evidence>
<organism evidence="3 4">
    <name type="scientific">Deinandra increscens subsp. villosa</name>
    <dbReference type="NCBI Taxonomy" id="3103831"/>
    <lineage>
        <taxon>Eukaryota</taxon>
        <taxon>Viridiplantae</taxon>
        <taxon>Streptophyta</taxon>
        <taxon>Embryophyta</taxon>
        <taxon>Tracheophyta</taxon>
        <taxon>Spermatophyta</taxon>
        <taxon>Magnoliopsida</taxon>
        <taxon>eudicotyledons</taxon>
        <taxon>Gunneridae</taxon>
        <taxon>Pentapetalae</taxon>
        <taxon>asterids</taxon>
        <taxon>campanulids</taxon>
        <taxon>Asterales</taxon>
        <taxon>Asteraceae</taxon>
        <taxon>Asteroideae</taxon>
        <taxon>Heliantheae alliance</taxon>
        <taxon>Madieae</taxon>
        <taxon>Madiinae</taxon>
        <taxon>Deinandra</taxon>
    </lineage>
</organism>